<dbReference type="OrthoDB" id="3795413at2759"/>
<evidence type="ECO:0000313" key="2">
    <source>
        <dbReference type="Proteomes" id="UP000800036"/>
    </source>
</evidence>
<dbReference type="Proteomes" id="UP000800036">
    <property type="component" value="Unassembled WGS sequence"/>
</dbReference>
<protein>
    <submittedName>
        <fullName evidence="1">Uncharacterized protein</fullName>
    </submittedName>
</protein>
<accession>A0A6A5VWJ6</accession>
<reference evidence="1" key="1">
    <citation type="journal article" date="2020" name="Stud. Mycol.">
        <title>101 Dothideomycetes genomes: a test case for predicting lifestyles and emergence of pathogens.</title>
        <authorList>
            <person name="Haridas S."/>
            <person name="Albert R."/>
            <person name="Binder M."/>
            <person name="Bloem J."/>
            <person name="Labutti K."/>
            <person name="Salamov A."/>
            <person name="Andreopoulos B."/>
            <person name="Baker S."/>
            <person name="Barry K."/>
            <person name="Bills G."/>
            <person name="Bluhm B."/>
            <person name="Cannon C."/>
            <person name="Castanera R."/>
            <person name="Culley D."/>
            <person name="Daum C."/>
            <person name="Ezra D."/>
            <person name="Gonzalez J."/>
            <person name="Henrissat B."/>
            <person name="Kuo A."/>
            <person name="Liang C."/>
            <person name="Lipzen A."/>
            <person name="Lutzoni F."/>
            <person name="Magnuson J."/>
            <person name="Mondo S."/>
            <person name="Nolan M."/>
            <person name="Ohm R."/>
            <person name="Pangilinan J."/>
            <person name="Park H.-J."/>
            <person name="Ramirez L."/>
            <person name="Alfaro M."/>
            <person name="Sun H."/>
            <person name="Tritt A."/>
            <person name="Yoshinaga Y."/>
            <person name="Zwiers L.-H."/>
            <person name="Turgeon B."/>
            <person name="Goodwin S."/>
            <person name="Spatafora J."/>
            <person name="Crous P."/>
            <person name="Grigoriev I."/>
        </authorList>
    </citation>
    <scope>NUCLEOTIDE SEQUENCE</scope>
    <source>
        <strain evidence="1">CBS 107.79</strain>
    </source>
</reference>
<dbReference type="EMBL" id="ML976656">
    <property type="protein sequence ID" value="KAF1980132.1"/>
    <property type="molecule type" value="Genomic_DNA"/>
</dbReference>
<sequence>MYILSRLDERFIEETNEKIKKIERELKSLQYESNEAWNHIDDLTYTSAHFANPSPWHLSQDMENTFLSAVQAVTKKEEQLKFTLKELRVSLEMTYKGWYSRAATECRAICDNMQTRLPRELRNMVYRDLLQKPLYKIKEPPPGMVPAERYMESVSAWLSSDPRDEGCWFDEDFVGPEMLREAMETWWEESIFDISALGKEECSRFLSGNIWGCNDRFHIRTVLLHSRYSFGKGSSCYPPYTSSFYNVNVPWDFEKFGLLESLIAARIGVRGVRVIYLTTPVLHETFKELGQGNMATFWEATFGLLATLAALWERAAGVTWIQFLGESACDHLAIEIGKRHRAMTRVEWAQEFEDSPRDVLSPEEAARYFSYTFERQRVPRSVARVYESTYRDRVKSCPLVRSPWGWIKAFCEKLGGRWYK</sequence>
<name>A0A6A5VWJ6_9PLEO</name>
<keyword evidence="2" id="KW-1185">Reference proteome</keyword>
<proteinExistence type="predicted"/>
<dbReference type="AlphaFoldDB" id="A0A6A5VWJ6"/>
<gene>
    <name evidence="1" type="ORF">BU23DRAFT_2819</name>
</gene>
<evidence type="ECO:0000313" key="1">
    <source>
        <dbReference type="EMBL" id="KAF1980132.1"/>
    </source>
</evidence>
<organism evidence="1 2">
    <name type="scientific">Bimuria novae-zelandiae CBS 107.79</name>
    <dbReference type="NCBI Taxonomy" id="1447943"/>
    <lineage>
        <taxon>Eukaryota</taxon>
        <taxon>Fungi</taxon>
        <taxon>Dikarya</taxon>
        <taxon>Ascomycota</taxon>
        <taxon>Pezizomycotina</taxon>
        <taxon>Dothideomycetes</taxon>
        <taxon>Pleosporomycetidae</taxon>
        <taxon>Pleosporales</taxon>
        <taxon>Massarineae</taxon>
        <taxon>Didymosphaeriaceae</taxon>
        <taxon>Bimuria</taxon>
    </lineage>
</organism>